<organism evidence="2 3">
    <name type="scientific">Coniosporium apollinis</name>
    <dbReference type="NCBI Taxonomy" id="61459"/>
    <lineage>
        <taxon>Eukaryota</taxon>
        <taxon>Fungi</taxon>
        <taxon>Dikarya</taxon>
        <taxon>Ascomycota</taxon>
        <taxon>Pezizomycotina</taxon>
        <taxon>Dothideomycetes</taxon>
        <taxon>Dothideomycetes incertae sedis</taxon>
        <taxon>Coniosporium</taxon>
    </lineage>
</organism>
<evidence type="ECO:0000313" key="3">
    <source>
        <dbReference type="Proteomes" id="UP001172684"/>
    </source>
</evidence>
<keyword evidence="3" id="KW-1185">Reference proteome</keyword>
<reference evidence="2" key="1">
    <citation type="submission" date="2022-10" db="EMBL/GenBank/DDBJ databases">
        <title>Culturing micro-colonial fungi from biological soil crusts in the Mojave desert and describing Neophaeococcomyces mojavensis, and introducing the new genera and species Taxawa tesnikishii.</title>
        <authorList>
            <person name="Kurbessoian T."/>
            <person name="Stajich J.E."/>
        </authorList>
    </citation>
    <scope>NUCLEOTIDE SEQUENCE</scope>
    <source>
        <strain evidence="2">TK_1</strain>
    </source>
</reference>
<dbReference type="EMBL" id="JAPDRL010000097">
    <property type="protein sequence ID" value="KAJ9657686.1"/>
    <property type="molecule type" value="Genomic_DNA"/>
</dbReference>
<gene>
    <name evidence="2" type="ORF">H2201_008092</name>
</gene>
<dbReference type="Proteomes" id="UP001172684">
    <property type="component" value="Unassembled WGS sequence"/>
</dbReference>
<evidence type="ECO:0000256" key="1">
    <source>
        <dbReference type="SAM" id="MobiDB-lite"/>
    </source>
</evidence>
<comment type="caution">
    <text evidence="2">The sequence shown here is derived from an EMBL/GenBank/DDBJ whole genome shotgun (WGS) entry which is preliminary data.</text>
</comment>
<evidence type="ECO:0000313" key="2">
    <source>
        <dbReference type="EMBL" id="KAJ9657686.1"/>
    </source>
</evidence>
<sequence>MVTCHFFRLPAELRLQIYSEVLPTDLIICCHPPGLNYISRTTHPNALLFVNHQLHAEYTALIRTSALHSFRLNPMVLHSKYFLNFVAPLLSSIRRVSLDINLKGGLGALSPVHIRVGFRDHYKRPRAAARIIVDAMAASALDRLKVFIALMGRAHDLTITRYQPWSERALNREYWILETFLLSRPALRSFRIYGRYQGFEEHEGQDSRREGQRGNEKGAQWEVRWKCDEPEEPLAERLPHLKSHQYLEDWRGLRYDGGPARWHELARLVASRDVFWERVHRAELSEVMKAYRTLVDATWANWVTPKQIRQMDVKASVERDVAENCERNDSDNSGSKGREAGLDLA</sequence>
<protein>
    <recommendedName>
        <fullName evidence="4">F-box domain-containing protein</fullName>
    </recommendedName>
</protein>
<evidence type="ECO:0008006" key="4">
    <source>
        <dbReference type="Google" id="ProtNLM"/>
    </source>
</evidence>
<name>A0ABQ9NHV5_9PEZI</name>
<feature type="region of interest" description="Disordered" evidence="1">
    <location>
        <begin position="322"/>
        <end position="345"/>
    </location>
</feature>
<proteinExistence type="predicted"/>
<accession>A0ABQ9NHV5</accession>